<dbReference type="AlphaFoldDB" id="A0A366HMS6"/>
<dbReference type="Pfam" id="PF12849">
    <property type="entry name" value="PBP_like_2"/>
    <property type="match status" value="1"/>
</dbReference>
<dbReference type="Gene3D" id="3.40.190.10">
    <property type="entry name" value="Periplasmic binding protein-like II"/>
    <property type="match status" value="2"/>
</dbReference>
<dbReference type="InterPro" id="IPR024370">
    <property type="entry name" value="PBP_domain"/>
</dbReference>
<keyword evidence="1" id="KW-0732">Signal</keyword>
<evidence type="ECO:0000313" key="4">
    <source>
        <dbReference type="Proteomes" id="UP000253426"/>
    </source>
</evidence>
<dbReference type="PANTHER" id="PTHR30570">
    <property type="entry name" value="PERIPLASMIC PHOSPHATE BINDING COMPONENT OF PHOSPHATE ABC TRANSPORTER"/>
    <property type="match status" value="1"/>
</dbReference>
<evidence type="ECO:0000313" key="3">
    <source>
        <dbReference type="EMBL" id="RBP43746.1"/>
    </source>
</evidence>
<dbReference type="Proteomes" id="UP000253426">
    <property type="component" value="Unassembled WGS sequence"/>
</dbReference>
<dbReference type="PANTHER" id="PTHR30570:SF1">
    <property type="entry name" value="PHOSPHATE-BINDING PROTEIN PSTS"/>
    <property type="match status" value="1"/>
</dbReference>
<accession>A0A366HMS6</accession>
<dbReference type="SUPFAM" id="SSF53850">
    <property type="entry name" value="Periplasmic binding protein-like II"/>
    <property type="match status" value="1"/>
</dbReference>
<name>A0A366HMS6_9BACT</name>
<keyword evidence="4" id="KW-1185">Reference proteome</keyword>
<feature type="domain" description="PBP" evidence="2">
    <location>
        <begin position="5"/>
        <end position="235"/>
    </location>
</feature>
<proteinExistence type="predicted"/>
<dbReference type="EMBL" id="QNRR01000005">
    <property type="protein sequence ID" value="RBP43746.1"/>
    <property type="molecule type" value="Genomic_DNA"/>
</dbReference>
<evidence type="ECO:0000259" key="2">
    <source>
        <dbReference type="Pfam" id="PF12849"/>
    </source>
</evidence>
<organism evidence="3 4">
    <name type="scientific">Roseimicrobium gellanilyticum</name>
    <dbReference type="NCBI Taxonomy" id="748857"/>
    <lineage>
        <taxon>Bacteria</taxon>
        <taxon>Pseudomonadati</taxon>
        <taxon>Verrucomicrobiota</taxon>
        <taxon>Verrucomicrobiia</taxon>
        <taxon>Verrucomicrobiales</taxon>
        <taxon>Verrucomicrobiaceae</taxon>
        <taxon>Roseimicrobium</taxon>
    </lineage>
</organism>
<dbReference type="InterPro" id="IPR050811">
    <property type="entry name" value="Phosphate_ABC_transporter"/>
</dbReference>
<dbReference type="CDD" id="cd13566">
    <property type="entry name" value="PBP2_phosphate"/>
    <property type="match status" value="1"/>
</dbReference>
<gene>
    <name evidence="3" type="ORF">DES53_105145</name>
</gene>
<sequence length="257" mass="27808">MRAQQPSDKVIVIRGSDTLGAKLIPQWAEGFRKAGAKVSFDIAAEGSTTAFTNLADKTCRIGMSSRRVTPEETEMLKKAGVQVQEIEVARDQIVIALNAENPISALSKEQVEKLFTGDILNWSELGGDDVPVRIATRNSSSGAYKDFKVLAMNGRDYGANRILDTDPPSLQVAGQRGGIAYLGFAYAKAKGIKVVPIDGVQPGRAGGAPPYPYERAAYLYVSLEATPIEREFLEFIKTPLGNKISEVVGFFPPVTKK</sequence>
<evidence type="ECO:0000256" key="1">
    <source>
        <dbReference type="ARBA" id="ARBA00022729"/>
    </source>
</evidence>
<reference evidence="3 4" key="1">
    <citation type="submission" date="2018-06" db="EMBL/GenBank/DDBJ databases">
        <title>Genomic Encyclopedia of Type Strains, Phase IV (KMG-IV): sequencing the most valuable type-strain genomes for metagenomic binning, comparative biology and taxonomic classification.</title>
        <authorList>
            <person name="Goeker M."/>
        </authorList>
    </citation>
    <scope>NUCLEOTIDE SEQUENCE [LARGE SCALE GENOMIC DNA]</scope>
    <source>
        <strain evidence="3 4">DSM 25532</strain>
    </source>
</reference>
<protein>
    <submittedName>
        <fullName evidence="3">Phosphate ABC transporter substrate-binding protein (PhoT family)</fullName>
    </submittedName>
</protein>
<comment type="caution">
    <text evidence="3">The sequence shown here is derived from an EMBL/GenBank/DDBJ whole genome shotgun (WGS) entry which is preliminary data.</text>
</comment>